<dbReference type="Gene3D" id="1.10.420.10">
    <property type="entry name" value="Peroxidase, domain 2"/>
    <property type="match status" value="1"/>
</dbReference>
<dbReference type="InterPro" id="IPR010255">
    <property type="entry name" value="Haem_peroxidase_sf"/>
</dbReference>
<dbReference type="PRINTS" id="PR00459">
    <property type="entry name" value="ASPEROXIDASE"/>
</dbReference>
<evidence type="ECO:0000313" key="8">
    <source>
        <dbReference type="EMBL" id="WOL16893.1"/>
    </source>
</evidence>
<feature type="transmembrane region" description="Helical" evidence="7">
    <location>
        <begin position="23"/>
        <end position="42"/>
    </location>
</feature>
<keyword evidence="7" id="KW-0812">Transmembrane</keyword>
<dbReference type="GO" id="GO:0046872">
    <property type="term" value="F:metal ion binding"/>
    <property type="evidence" value="ECO:0007669"/>
    <property type="project" value="UniProtKB-KW"/>
</dbReference>
<sequence>MSASSSGSSSSATLSLVMATADFLGISLVELGLLSCILKMFLVGEHIFERLSDFRQCFGALDDVAGCFGQVCLQSSDASTTINHITVDALPVGKAHLDRSGFEGSFTKNPNIFDNSYFIELLEGENSELLELPTDKALLDDPKFRYYVELYAQDYAESHKKLSELGFTSRQSDRFAAMEIDLISSQHQMTRVMQQMVHVTQYLEQISSMPGAPALPSFDVTSTSEPSDLVE</sequence>
<dbReference type="InterPro" id="IPR002207">
    <property type="entry name" value="Peroxidase_I"/>
</dbReference>
<keyword evidence="1 8" id="KW-0575">Peroxidase</keyword>
<dbReference type="AlphaFoldDB" id="A0AAQ3KXG0"/>
<evidence type="ECO:0000256" key="3">
    <source>
        <dbReference type="ARBA" id="ARBA00022723"/>
    </source>
</evidence>
<dbReference type="GO" id="GO:0009507">
    <property type="term" value="C:chloroplast"/>
    <property type="evidence" value="ECO:0007669"/>
    <property type="project" value="TreeGrafter"/>
</dbReference>
<accession>A0AAQ3KXG0</accession>
<dbReference type="Proteomes" id="UP001327560">
    <property type="component" value="Chromosome 8"/>
</dbReference>
<keyword evidence="2" id="KW-0349">Heme</keyword>
<keyword evidence="9" id="KW-1185">Reference proteome</keyword>
<evidence type="ECO:0000313" key="9">
    <source>
        <dbReference type="Proteomes" id="UP001327560"/>
    </source>
</evidence>
<evidence type="ECO:0000256" key="1">
    <source>
        <dbReference type="ARBA" id="ARBA00022559"/>
    </source>
</evidence>
<keyword evidence="5" id="KW-0560">Oxidoreductase</keyword>
<evidence type="ECO:0000256" key="7">
    <source>
        <dbReference type="SAM" id="Phobius"/>
    </source>
</evidence>
<keyword evidence="7" id="KW-0472">Membrane</keyword>
<keyword evidence="6" id="KW-0408">Iron</keyword>
<dbReference type="SUPFAM" id="SSF48113">
    <property type="entry name" value="Heme-dependent peroxidases"/>
    <property type="match status" value="1"/>
</dbReference>
<dbReference type="GO" id="GO:0042744">
    <property type="term" value="P:hydrogen peroxide catabolic process"/>
    <property type="evidence" value="ECO:0007669"/>
    <property type="project" value="TreeGrafter"/>
</dbReference>
<dbReference type="GO" id="GO:0004601">
    <property type="term" value="F:peroxidase activity"/>
    <property type="evidence" value="ECO:0007669"/>
    <property type="project" value="UniProtKB-KW"/>
</dbReference>
<keyword evidence="4" id="KW-0106">Calcium</keyword>
<dbReference type="GO" id="GO:0020037">
    <property type="term" value="F:heme binding"/>
    <property type="evidence" value="ECO:0007669"/>
    <property type="project" value="InterPro"/>
</dbReference>
<organism evidence="8 9">
    <name type="scientific">Canna indica</name>
    <name type="common">Indian-shot</name>
    <dbReference type="NCBI Taxonomy" id="4628"/>
    <lineage>
        <taxon>Eukaryota</taxon>
        <taxon>Viridiplantae</taxon>
        <taxon>Streptophyta</taxon>
        <taxon>Embryophyta</taxon>
        <taxon>Tracheophyta</taxon>
        <taxon>Spermatophyta</taxon>
        <taxon>Magnoliopsida</taxon>
        <taxon>Liliopsida</taxon>
        <taxon>Zingiberales</taxon>
        <taxon>Cannaceae</taxon>
        <taxon>Canna</taxon>
    </lineage>
</organism>
<gene>
    <name evidence="8" type="ORF">Cni_G25681</name>
</gene>
<protein>
    <submittedName>
        <fullName evidence="8">Ascorbate peroxidase</fullName>
    </submittedName>
</protein>
<dbReference type="EMBL" id="CP136897">
    <property type="protein sequence ID" value="WOL16893.1"/>
    <property type="molecule type" value="Genomic_DNA"/>
</dbReference>
<dbReference type="GO" id="GO:0000302">
    <property type="term" value="P:response to reactive oxygen species"/>
    <property type="evidence" value="ECO:0007669"/>
    <property type="project" value="TreeGrafter"/>
</dbReference>
<name>A0AAQ3KXG0_9LILI</name>
<proteinExistence type="predicted"/>
<keyword evidence="7" id="KW-1133">Transmembrane helix</keyword>
<dbReference type="GO" id="GO:0034599">
    <property type="term" value="P:cellular response to oxidative stress"/>
    <property type="evidence" value="ECO:0007669"/>
    <property type="project" value="InterPro"/>
</dbReference>
<dbReference type="PANTHER" id="PTHR31356">
    <property type="entry name" value="THYLAKOID LUMENAL 29 KDA PROTEIN, CHLOROPLASTIC-RELATED"/>
    <property type="match status" value="1"/>
</dbReference>
<evidence type="ECO:0000256" key="2">
    <source>
        <dbReference type="ARBA" id="ARBA00022617"/>
    </source>
</evidence>
<evidence type="ECO:0000256" key="6">
    <source>
        <dbReference type="ARBA" id="ARBA00023004"/>
    </source>
</evidence>
<dbReference type="PANTHER" id="PTHR31356:SF36">
    <property type="entry name" value="L-ASCORBATE PEROXIDASE 3"/>
    <property type="match status" value="1"/>
</dbReference>
<keyword evidence="3" id="KW-0479">Metal-binding</keyword>
<evidence type="ECO:0000256" key="4">
    <source>
        <dbReference type="ARBA" id="ARBA00022837"/>
    </source>
</evidence>
<dbReference type="InterPro" id="IPR044831">
    <property type="entry name" value="Ccp1-like"/>
</dbReference>
<reference evidence="8 9" key="1">
    <citation type="submission" date="2023-10" db="EMBL/GenBank/DDBJ databases">
        <title>Chromosome-scale genome assembly provides insights into flower coloration mechanisms of Canna indica.</title>
        <authorList>
            <person name="Li C."/>
        </authorList>
    </citation>
    <scope>NUCLEOTIDE SEQUENCE [LARGE SCALE GENOMIC DNA]</scope>
    <source>
        <tissue evidence="8">Flower</tissue>
    </source>
</reference>
<evidence type="ECO:0000256" key="5">
    <source>
        <dbReference type="ARBA" id="ARBA00023002"/>
    </source>
</evidence>